<dbReference type="Proteomes" id="UP001156441">
    <property type="component" value="Unassembled WGS sequence"/>
</dbReference>
<reference evidence="2 3" key="1">
    <citation type="submission" date="2021-02" db="EMBL/GenBank/DDBJ databases">
        <title>Actinophytocola xerophila sp. nov., isolated from soil of cotton cropping field.</title>
        <authorList>
            <person name="Huang R."/>
            <person name="Chen X."/>
            <person name="Ge X."/>
            <person name="Liu W."/>
        </authorList>
    </citation>
    <scope>NUCLEOTIDE SEQUENCE [LARGE SCALE GENOMIC DNA]</scope>
    <source>
        <strain evidence="2 3">S1-96</strain>
    </source>
</reference>
<organism evidence="2 3">
    <name type="scientific">Actinophytocola gossypii</name>
    <dbReference type="NCBI Taxonomy" id="2812003"/>
    <lineage>
        <taxon>Bacteria</taxon>
        <taxon>Bacillati</taxon>
        <taxon>Actinomycetota</taxon>
        <taxon>Actinomycetes</taxon>
        <taxon>Pseudonocardiales</taxon>
        <taxon>Pseudonocardiaceae</taxon>
    </lineage>
</organism>
<dbReference type="EMBL" id="JAFFZE010000022">
    <property type="protein sequence ID" value="MCT2586760.1"/>
    <property type="molecule type" value="Genomic_DNA"/>
</dbReference>
<gene>
    <name evidence="2" type="ORF">JT362_26920</name>
</gene>
<sequence>MWRNEEEQETTPVEPTRGERVVEHLLRHTGDVDLSTDEIMALTRGEPPR</sequence>
<dbReference type="RefSeq" id="WP_260194621.1">
    <property type="nucleotide sequence ID" value="NZ_JAFFZE010000022.1"/>
</dbReference>
<accession>A0ABT2JFV3</accession>
<comment type="caution">
    <text evidence="2">The sequence shown here is derived from an EMBL/GenBank/DDBJ whole genome shotgun (WGS) entry which is preliminary data.</text>
</comment>
<evidence type="ECO:0000313" key="3">
    <source>
        <dbReference type="Proteomes" id="UP001156441"/>
    </source>
</evidence>
<name>A0ABT2JFV3_9PSEU</name>
<keyword evidence="3" id="KW-1185">Reference proteome</keyword>
<protein>
    <submittedName>
        <fullName evidence="2">Uncharacterized protein</fullName>
    </submittedName>
</protein>
<feature type="region of interest" description="Disordered" evidence="1">
    <location>
        <begin position="1"/>
        <end position="20"/>
    </location>
</feature>
<evidence type="ECO:0000256" key="1">
    <source>
        <dbReference type="SAM" id="MobiDB-lite"/>
    </source>
</evidence>
<proteinExistence type="predicted"/>
<evidence type="ECO:0000313" key="2">
    <source>
        <dbReference type="EMBL" id="MCT2586760.1"/>
    </source>
</evidence>